<evidence type="ECO:0008006" key="5">
    <source>
        <dbReference type="Google" id="ProtNLM"/>
    </source>
</evidence>
<dbReference type="Pfam" id="PF13041">
    <property type="entry name" value="PPR_2"/>
    <property type="match status" value="2"/>
</dbReference>
<dbReference type="GO" id="GO:0003723">
    <property type="term" value="F:RNA binding"/>
    <property type="evidence" value="ECO:0007669"/>
    <property type="project" value="InterPro"/>
</dbReference>
<protein>
    <recommendedName>
        <fullName evidence="5">Chlororespiratory reduction 4</fullName>
    </recommendedName>
</protein>
<evidence type="ECO:0000313" key="4">
    <source>
        <dbReference type="Proteomes" id="UP000626092"/>
    </source>
</evidence>
<dbReference type="NCBIfam" id="TIGR00756">
    <property type="entry name" value="PPR"/>
    <property type="match status" value="8"/>
</dbReference>
<dbReference type="PANTHER" id="PTHR47926:SF347">
    <property type="entry name" value="PENTATRICOPEPTIDE REPEAT-CONTAINING PROTEIN"/>
    <property type="match status" value="1"/>
</dbReference>
<proteinExistence type="predicted"/>
<feature type="repeat" description="PPR" evidence="2">
    <location>
        <begin position="586"/>
        <end position="620"/>
    </location>
</feature>
<dbReference type="InterPro" id="IPR046960">
    <property type="entry name" value="PPR_At4g14850-like_plant"/>
</dbReference>
<reference evidence="3" key="1">
    <citation type="submission" date="2019-11" db="EMBL/GenBank/DDBJ databases">
        <authorList>
            <person name="Liu Y."/>
            <person name="Hou J."/>
            <person name="Li T.-Q."/>
            <person name="Guan C.-H."/>
            <person name="Wu X."/>
            <person name="Wu H.-Z."/>
            <person name="Ling F."/>
            <person name="Zhang R."/>
            <person name="Shi X.-G."/>
            <person name="Ren J.-P."/>
            <person name="Chen E.-F."/>
            <person name="Sun J.-M."/>
        </authorList>
    </citation>
    <scope>NUCLEOTIDE SEQUENCE</scope>
    <source>
        <strain evidence="3">Adult_tree_wgs_1</strain>
        <tissue evidence="3">Leaves</tissue>
    </source>
</reference>
<gene>
    <name evidence="3" type="ORF">RHSIM_Rhsim02G0043900</name>
</gene>
<sequence length="680" mass="77254">MMFTFRVAPSLKLTKALFQTLSKKHYTFKTPVYLKPLNSKITDYMRNGLVEEAQNLFDATPHRNTVTWNAMIRGYFQNGQLNQAMLLYNRMPDRDIYSYNTVISGLMQCGEVSNARDVFDCMPLRDVVTWNSMISGFVCNGLMDEAFWIFDRMPLKDVVSCNLMITGLLKRGDLDLAEELFKEMGARNVVSWTLMMSGLLSAGRIVDAREIFESMPVNVRDVQAWNTMITGYIDNGYLEIAEVLFHKMPERDWISWNGIITGLVNVQRLSDAMRLFWEMPQKCPRTWNLILMELVRNGLVKEAHAVLVKNPFADVVSITNTIIGYFHLGEVRTAVELFESAPIQDITLWNVTIFGLGENDRGEDGLKLFMRMREISFPVDEFTFTSVLTIGSILPSLNLGEQTHAQSIKMGFDFFNAVCNAMVTMYARCGNMDSSLMVFSSMSGHDLISWNSIIGGFAHHGDGEKALHMFNQMRLTVIKPNQITFIGVLSACSHAGLVEEGKYYFYIMKYKYFLQPMSEHYTCIVDLLGRFGHIDEAMRFLDQMRDDGIEASTSVWGALLGACRIHSNVNVGEIAGEKVLELEPWNSGVYMILAEMFTESGRKKDAEKIWVRMKEIGVKKQPGCSWIELNNSGHVFLSGDGSHPEFYDVCSILELLLIEMEIEMLKPNTSSCQDILAICR</sequence>
<dbReference type="InterPro" id="IPR046848">
    <property type="entry name" value="E_motif"/>
</dbReference>
<feature type="repeat" description="PPR" evidence="2">
    <location>
        <begin position="517"/>
        <end position="551"/>
    </location>
</feature>
<keyword evidence="4" id="KW-1185">Reference proteome</keyword>
<feature type="repeat" description="PPR" evidence="2">
    <location>
        <begin position="446"/>
        <end position="480"/>
    </location>
</feature>
<dbReference type="Pfam" id="PF01535">
    <property type="entry name" value="PPR"/>
    <property type="match status" value="9"/>
</dbReference>
<feature type="repeat" description="PPR" evidence="2">
    <location>
        <begin position="126"/>
        <end position="160"/>
    </location>
</feature>
<evidence type="ECO:0000313" key="3">
    <source>
        <dbReference type="EMBL" id="KAF7149545.1"/>
    </source>
</evidence>
<accession>A0A834LRB4</accession>
<dbReference type="AlphaFoldDB" id="A0A834LRB4"/>
<dbReference type="PROSITE" id="PS51375">
    <property type="entry name" value="PPR"/>
    <property type="match status" value="7"/>
</dbReference>
<dbReference type="Proteomes" id="UP000626092">
    <property type="component" value="Unassembled WGS sequence"/>
</dbReference>
<organism evidence="3 4">
    <name type="scientific">Rhododendron simsii</name>
    <name type="common">Sims's rhododendron</name>
    <dbReference type="NCBI Taxonomy" id="118357"/>
    <lineage>
        <taxon>Eukaryota</taxon>
        <taxon>Viridiplantae</taxon>
        <taxon>Streptophyta</taxon>
        <taxon>Embryophyta</taxon>
        <taxon>Tracheophyta</taxon>
        <taxon>Spermatophyta</taxon>
        <taxon>Magnoliopsida</taxon>
        <taxon>eudicotyledons</taxon>
        <taxon>Gunneridae</taxon>
        <taxon>Pentapetalae</taxon>
        <taxon>asterids</taxon>
        <taxon>Ericales</taxon>
        <taxon>Ericaceae</taxon>
        <taxon>Ericoideae</taxon>
        <taxon>Rhodoreae</taxon>
        <taxon>Rhododendron</taxon>
    </lineage>
</organism>
<evidence type="ECO:0000256" key="1">
    <source>
        <dbReference type="ARBA" id="ARBA00022737"/>
    </source>
</evidence>
<name>A0A834LRB4_RHOSS</name>
<feature type="repeat" description="PPR" evidence="2">
    <location>
        <begin position="188"/>
        <end position="218"/>
    </location>
</feature>
<dbReference type="FunFam" id="1.25.40.10:FF:000090">
    <property type="entry name" value="Pentatricopeptide repeat-containing protein, chloroplastic"/>
    <property type="match status" value="1"/>
</dbReference>
<comment type="caution">
    <text evidence="3">The sequence shown here is derived from an EMBL/GenBank/DDBJ whole genome shotgun (WGS) entry which is preliminary data.</text>
</comment>
<evidence type="ECO:0000256" key="2">
    <source>
        <dbReference type="PROSITE-ProRule" id="PRU00708"/>
    </source>
</evidence>
<dbReference type="OrthoDB" id="958364at2759"/>
<feature type="repeat" description="PPR" evidence="2">
    <location>
        <begin position="64"/>
        <end position="98"/>
    </location>
</feature>
<dbReference type="Gene3D" id="1.25.40.10">
    <property type="entry name" value="Tetratricopeptide repeat domain"/>
    <property type="match status" value="7"/>
</dbReference>
<dbReference type="PANTHER" id="PTHR47926">
    <property type="entry name" value="PENTATRICOPEPTIDE REPEAT-CONTAINING PROTEIN"/>
    <property type="match status" value="1"/>
</dbReference>
<dbReference type="EMBL" id="WJXA01000002">
    <property type="protein sequence ID" value="KAF7149545.1"/>
    <property type="molecule type" value="Genomic_DNA"/>
</dbReference>
<dbReference type="GO" id="GO:0009451">
    <property type="term" value="P:RNA modification"/>
    <property type="evidence" value="ECO:0007669"/>
    <property type="project" value="InterPro"/>
</dbReference>
<dbReference type="InterPro" id="IPR002885">
    <property type="entry name" value="PPR_rpt"/>
</dbReference>
<dbReference type="InterPro" id="IPR011990">
    <property type="entry name" value="TPR-like_helical_dom_sf"/>
</dbReference>
<feature type="repeat" description="PPR" evidence="2">
    <location>
        <begin position="221"/>
        <end position="255"/>
    </location>
</feature>
<dbReference type="Pfam" id="PF20431">
    <property type="entry name" value="E_motif"/>
    <property type="match status" value="1"/>
</dbReference>
<keyword evidence="1" id="KW-0677">Repeat</keyword>